<comment type="similarity">
    <text evidence="3">Belongs to the DNA repair metallo-beta-lactamase (DRMBL) family.</text>
</comment>
<dbReference type="InterPro" id="IPR011084">
    <property type="entry name" value="DRMBL"/>
</dbReference>
<dbReference type="EC" id="3.5.2.6" evidence="4"/>
<accession>A0A671WV54</accession>
<evidence type="ECO:0000256" key="8">
    <source>
        <dbReference type="ARBA" id="ARBA00069609"/>
    </source>
</evidence>
<dbReference type="GeneTree" id="ENSGT00940000158766"/>
<dbReference type="InterPro" id="IPR036866">
    <property type="entry name" value="RibonucZ/Hydroxyglut_hydro"/>
</dbReference>
<evidence type="ECO:0000256" key="7">
    <source>
        <dbReference type="ARBA" id="ARBA00023242"/>
    </source>
</evidence>
<dbReference type="GO" id="GO:0035312">
    <property type="term" value="F:5'-3' DNA exonuclease activity"/>
    <property type="evidence" value="ECO:0007669"/>
    <property type="project" value="TreeGrafter"/>
</dbReference>
<proteinExistence type="inferred from homology"/>
<feature type="compositionally biased region" description="Basic residues" evidence="10">
    <location>
        <begin position="34"/>
        <end position="44"/>
    </location>
</feature>
<dbReference type="PANTHER" id="PTHR23240:SF6">
    <property type="entry name" value="DNA CROSS-LINK REPAIR 1A PROTEIN"/>
    <property type="match status" value="1"/>
</dbReference>
<protein>
    <recommendedName>
        <fullName evidence="8">DNA cross-link repair 1A protein</fullName>
        <ecNumber evidence="4">3.5.2.6</ecNumber>
    </recommendedName>
    <alternativeName>
        <fullName evidence="9">SNM1 homolog A</fullName>
    </alternativeName>
</protein>
<dbReference type="GO" id="GO:0003684">
    <property type="term" value="F:damaged DNA binding"/>
    <property type="evidence" value="ECO:0007669"/>
    <property type="project" value="TreeGrafter"/>
</dbReference>
<dbReference type="Pfam" id="PF07522">
    <property type="entry name" value="DRMBL"/>
    <property type="match status" value="1"/>
</dbReference>
<keyword evidence="6" id="KW-0234">DNA repair</keyword>
<feature type="region of interest" description="Disordered" evidence="10">
    <location>
        <begin position="366"/>
        <end position="414"/>
    </location>
</feature>
<dbReference type="Gene3D" id="3.60.15.10">
    <property type="entry name" value="Ribonuclease Z/Hydroxyacylglutathione hydrolase-like"/>
    <property type="match status" value="1"/>
</dbReference>
<comment type="catalytic activity">
    <reaction evidence="1">
        <text>a beta-lactam + H2O = a substituted beta-amino acid</text>
        <dbReference type="Rhea" id="RHEA:20401"/>
        <dbReference type="ChEBI" id="CHEBI:15377"/>
        <dbReference type="ChEBI" id="CHEBI:35627"/>
        <dbReference type="ChEBI" id="CHEBI:140347"/>
        <dbReference type="EC" id="3.5.2.6"/>
    </reaction>
</comment>
<evidence type="ECO:0000313" key="12">
    <source>
        <dbReference type="Ensembl" id="ENSSAUP00010042912.1"/>
    </source>
</evidence>
<evidence type="ECO:0000256" key="6">
    <source>
        <dbReference type="ARBA" id="ARBA00023204"/>
    </source>
</evidence>
<dbReference type="FunCoup" id="A0A671WV54">
    <property type="interactions" value="586"/>
</dbReference>
<evidence type="ECO:0000256" key="10">
    <source>
        <dbReference type="SAM" id="MobiDB-lite"/>
    </source>
</evidence>
<feature type="region of interest" description="Disordered" evidence="10">
    <location>
        <begin position="498"/>
        <end position="573"/>
    </location>
</feature>
<feature type="compositionally biased region" description="Polar residues" evidence="10">
    <location>
        <begin position="473"/>
        <end position="482"/>
    </location>
</feature>
<dbReference type="AlphaFoldDB" id="A0A671WV54"/>
<feature type="compositionally biased region" description="Basic and acidic residues" evidence="10">
    <location>
        <begin position="519"/>
        <end position="535"/>
    </location>
</feature>
<feature type="compositionally biased region" description="Polar residues" evidence="10">
    <location>
        <begin position="366"/>
        <end position="394"/>
    </location>
</feature>
<evidence type="ECO:0000256" key="1">
    <source>
        <dbReference type="ARBA" id="ARBA00001526"/>
    </source>
</evidence>
<dbReference type="GO" id="GO:0036297">
    <property type="term" value="P:interstrand cross-link repair"/>
    <property type="evidence" value="ECO:0007669"/>
    <property type="project" value="TreeGrafter"/>
</dbReference>
<evidence type="ECO:0000313" key="13">
    <source>
        <dbReference type="Proteomes" id="UP000472265"/>
    </source>
</evidence>
<dbReference type="SUPFAM" id="SSF56281">
    <property type="entry name" value="Metallo-hydrolase/oxidoreductase"/>
    <property type="match status" value="1"/>
</dbReference>
<dbReference type="InterPro" id="IPR013087">
    <property type="entry name" value="Znf_C2H2_type"/>
</dbReference>
<feature type="compositionally biased region" description="Polar residues" evidence="10">
    <location>
        <begin position="210"/>
        <end position="239"/>
    </location>
</feature>
<dbReference type="InParanoid" id="A0A671WV54"/>
<keyword evidence="5" id="KW-0227">DNA damage</keyword>
<evidence type="ECO:0000256" key="5">
    <source>
        <dbReference type="ARBA" id="ARBA00022763"/>
    </source>
</evidence>
<dbReference type="SMART" id="SM00849">
    <property type="entry name" value="Lactamase_B"/>
    <property type="match status" value="1"/>
</dbReference>
<evidence type="ECO:0000256" key="9">
    <source>
        <dbReference type="ARBA" id="ARBA00078423"/>
    </source>
</evidence>
<sequence length="989" mass="109683">MSQKNDSENDIWEYKPLEKKKKRREPPPAPATAAKRRCPSRKASKRDSTSLKSPGRKVNTAGSGDSNTVVVNIDVDVHGSLQDHHLPSKSSPAHDTEQKDDGAEGPSSGDFCPMCQMPFSILVVQTQRWHVAECIDIPRDTCKECPDGLQCSSTIPTHYKKFNHTLLAHSRANGDTALLSLSQQAGTSSETSLSGLPGLINNEVDDSVLESSQDSLSALSNRSASPHNNQTGTPPSKRTNGLLFLRSPGPEDFKKKKGWSSSLKRQKSISSSQESRAELSSAPVKAESGGGACEPKSEPSPDDDFISYSPISELPAETEVKSSECRKALFKNDASEIESEDSTLLFSEDELLTEFIDHFETSNVQHASSNTQLESVSSGPPTNQLAASAVNRSDPTGGKEAHSGSVSACKSSIQSPQSIVLERLRETLRSSDSPHEKNLNESSVQSEPPPLVLSSQTSIVQTSQTMPPRKGQSKTGQASSLKQTDIGVFFGIRPLKEKEKEAESGPNELNTSSVPTHGENSRQRQPRKERQRKSTADTAADTSQGTVAVDNGNVIRNTQGDAGKGRNRGWRGRGRRWNRVNADGEVELPRCPFYKKIPGTKFVIDAFGYGEIEGITAYFLTHFHSDHYGGLTKNSTFPIYCNRITGNLVKSKLKVAEEYVHILPMNTRVTVEGVAVILLEANHCPGAAMLLFFLPDGQTVLHTGDFRADASMETYPELLSCRVQTLYLDTTYCSPEYTFPRQQEVINFAASTAFELVTLNPRTLVVCGSYSVGKEKVFLALAEVLGSKVCLSRDKYNTMCCLESEEVRNRITTDWKAAQVHVLPMMHLTFKKLQDYLARYSRQYDQLVAFKPTGWTFSQQVESVEDIQPHVSGNISIYGIPYSEHSSFLEMKRFVQWLQPLKIIPTVNVGSWASRKAMEKYFSEWKMEAKAKRWSCRSLRKLCLQGGNWRFRFLHLLSLILNPCQDTLWLSRHSSINTTMSRKYLEKQT</sequence>
<evidence type="ECO:0000256" key="3">
    <source>
        <dbReference type="ARBA" id="ARBA00010304"/>
    </source>
</evidence>
<feature type="compositionally biased region" description="Polar residues" evidence="10">
    <location>
        <begin position="536"/>
        <end position="546"/>
    </location>
</feature>
<feature type="compositionally biased region" description="Low complexity" evidence="10">
    <location>
        <begin position="260"/>
        <end position="282"/>
    </location>
</feature>
<dbReference type="GO" id="GO:0008800">
    <property type="term" value="F:beta-lactamase activity"/>
    <property type="evidence" value="ECO:0007669"/>
    <property type="project" value="UniProtKB-EC"/>
</dbReference>
<dbReference type="FunFam" id="3.60.15.10:FF:000010">
    <property type="entry name" value="DNA cross-link repair 1A"/>
    <property type="match status" value="1"/>
</dbReference>
<dbReference type="Gene3D" id="3.40.50.12650">
    <property type="match status" value="1"/>
</dbReference>
<name>A0A671WV54_SPAAU</name>
<reference evidence="12" key="1">
    <citation type="submission" date="2021-04" db="EMBL/GenBank/DDBJ databases">
        <authorList>
            <consortium name="Wellcome Sanger Institute Data Sharing"/>
        </authorList>
    </citation>
    <scope>NUCLEOTIDE SEQUENCE [LARGE SCALE GENOMIC DNA]</scope>
</reference>
<dbReference type="OMA" id="FRFPIYC"/>
<dbReference type="GO" id="GO:0005634">
    <property type="term" value="C:nucleus"/>
    <property type="evidence" value="ECO:0007669"/>
    <property type="project" value="UniProtKB-SubCell"/>
</dbReference>
<dbReference type="FunFam" id="3.40.50.12650:FF:000001">
    <property type="entry name" value="DNA cross-link repair 1A"/>
    <property type="match status" value="1"/>
</dbReference>
<comment type="subcellular location">
    <subcellularLocation>
        <location evidence="2">Nucleus</location>
    </subcellularLocation>
</comment>
<evidence type="ECO:0000256" key="4">
    <source>
        <dbReference type="ARBA" id="ARBA00012865"/>
    </source>
</evidence>
<feature type="region of interest" description="Disordered" evidence="10">
    <location>
        <begin position="210"/>
        <end position="309"/>
    </location>
</feature>
<feature type="region of interest" description="Disordered" evidence="10">
    <location>
        <begin position="429"/>
        <end position="482"/>
    </location>
</feature>
<dbReference type="PROSITE" id="PS00028">
    <property type="entry name" value="ZINC_FINGER_C2H2_1"/>
    <property type="match status" value="1"/>
</dbReference>
<organism evidence="12 13">
    <name type="scientific">Sparus aurata</name>
    <name type="common">Gilthead sea bream</name>
    <dbReference type="NCBI Taxonomy" id="8175"/>
    <lineage>
        <taxon>Eukaryota</taxon>
        <taxon>Metazoa</taxon>
        <taxon>Chordata</taxon>
        <taxon>Craniata</taxon>
        <taxon>Vertebrata</taxon>
        <taxon>Euteleostomi</taxon>
        <taxon>Actinopterygii</taxon>
        <taxon>Neopterygii</taxon>
        <taxon>Teleostei</taxon>
        <taxon>Neoteleostei</taxon>
        <taxon>Acanthomorphata</taxon>
        <taxon>Eupercaria</taxon>
        <taxon>Spariformes</taxon>
        <taxon>Sparidae</taxon>
        <taxon>Sparus</taxon>
    </lineage>
</organism>
<feature type="region of interest" description="Disordered" evidence="10">
    <location>
        <begin position="1"/>
        <end position="67"/>
    </location>
</feature>
<dbReference type="Proteomes" id="UP000472265">
    <property type="component" value="Chromosome 20"/>
</dbReference>
<evidence type="ECO:0000256" key="2">
    <source>
        <dbReference type="ARBA" id="ARBA00004123"/>
    </source>
</evidence>
<evidence type="ECO:0000259" key="11">
    <source>
        <dbReference type="PROSITE" id="PS00028"/>
    </source>
</evidence>
<feature type="compositionally biased region" description="Basic and acidic residues" evidence="10">
    <location>
        <begin position="429"/>
        <end position="439"/>
    </location>
</feature>
<dbReference type="PANTHER" id="PTHR23240">
    <property type="entry name" value="DNA CROSS-LINK REPAIR PROTEIN PSO2/SNM1-RELATED"/>
    <property type="match status" value="1"/>
</dbReference>
<gene>
    <name evidence="12" type="primary">DCLRE1A</name>
    <name evidence="12" type="synonym">dclre1a</name>
</gene>
<feature type="compositionally biased region" description="Basic and acidic residues" evidence="10">
    <location>
        <begin position="81"/>
        <end position="102"/>
    </location>
</feature>
<dbReference type="InterPro" id="IPR001279">
    <property type="entry name" value="Metallo-B-lactamas"/>
</dbReference>
<keyword evidence="7" id="KW-0539">Nucleus</keyword>
<reference evidence="12" key="2">
    <citation type="submission" date="2025-08" db="UniProtKB">
        <authorList>
            <consortium name="Ensembl"/>
        </authorList>
    </citation>
    <scope>IDENTIFICATION</scope>
</reference>
<reference evidence="12" key="3">
    <citation type="submission" date="2025-09" db="UniProtKB">
        <authorList>
            <consortium name="Ensembl"/>
        </authorList>
    </citation>
    <scope>IDENTIFICATION</scope>
</reference>
<dbReference type="GO" id="GO:0006303">
    <property type="term" value="P:double-strand break repair via nonhomologous end joining"/>
    <property type="evidence" value="ECO:0007669"/>
    <property type="project" value="TreeGrafter"/>
</dbReference>
<feature type="domain" description="C2H2-type" evidence="11">
    <location>
        <begin position="142"/>
        <end position="164"/>
    </location>
</feature>
<keyword evidence="13" id="KW-1185">Reference proteome</keyword>
<dbReference type="Ensembl" id="ENSSAUT00010045167.1">
    <property type="protein sequence ID" value="ENSSAUP00010042912.1"/>
    <property type="gene ID" value="ENSSAUG00010018017.1"/>
</dbReference>
<feature type="region of interest" description="Disordered" evidence="10">
    <location>
        <begin position="81"/>
        <end position="109"/>
    </location>
</feature>
<feature type="compositionally biased region" description="Polar residues" evidence="10">
    <location>
        <begin position="404"/>
        <end position="414"/>
    </location>
</feature>
<feature type="compositionally biased region" description="Low complexity" evidence="10">
    <location>
        <begin position="454"/>
        <end position="465"/>
    </location>
</feature>